<comment type="function">
    <text evidence="4">Catalytic subunit of the molybdopterin synthase complex, a complex that catalyzes the conversion of precursor Z into molybdopterin. Acts by mediating the incorporation of 2 sulfur atoms from thiocarboxylated MOCS2A into precursor Z to generate a dithiolene group.</text>
</comment>
<feature type="binding site" evidence="4">
    <location>
        <begin position="127"/>
        <end position="129"/>
    </location>
    <ligand>
        <name>substrate</name>
    </ligand>
</feature>
<evidence type="ECO:0000256" key="1">
    <source>
        <dbReference type="ARBA" id="ARBA00022490"/>
    </source>
</evidence>
<comment type="catalytic activity">
    <reaction evidence="4">
        <text>2 [molybdopterin-synthase sulfur-carrier protein]-C-terminal-Gly-aminoethanethioate + cyclic pyranopterin phosphate + H2O = molybdopterin + 2 [molybdopterin-synthase sulfur-carrier protein]-C-terminal Gly-Gly + 2 H(+)</text>
        <dbReference type="Rhea" id="RHEA:26333"/>
        <dbReference type="Rhea" id="RHEA-COMP:12202"/>
        <dbReference type="Rhea" id="RHEA-COMP:19907"/>
        <dbReference type="ChEBI" id="CHEBI:15377"/>
        <dbReference type="ChEBI" id="CHEBI:15378"/>
        <dbReference type="ChEBI" id="CHEBI:58698"/>
        <dbReference type="ChEBI" id="CHEBI:59648"/>
        <dbReference type="ChEBI" id="CHEBI:90778"/>
        <dbReference type="ChEBI" id="CHEBI:232372"/>
        <dbReference type="EC" id="2.8.1.12"/>
    </reaction>
</comment>
<feature type="binding site" evidence="4">
    <location>
        <begin position="104"/>
        <end position="105"/>
    </location>
    <ligand>
        <name>substrate</name>
    </ligand>
</feature>
<comment type="subunit">
    <text evidence="4">Heterotetramer; composed of 2 small (MOCS2A) and 2 large (MOCS2B) subunits.</text>
</comment>
<dbReference type="Proteomes" id="UP001642520">
    <property type="component" value="Unassembled WGS sequence"/>
</dbReference>
<dbReference type="InterPro" id="IPR028888">
    <property type="entry name" value="MOCS2B_euk"/>
</dbReference>
<dbReference type="CDD" id="cd00756">
    <property type="entry name" value="MoaE"/>
    <property type="match status" value="1"/>
</dbReference>
<organism evidence="5 6">
    <name type="scientific">Xylocopa violacea</name>
    <name type="common">Violet carpenter bee</name>
    <name type="synonym">Apis violacea</name>
    <dbReference type="NCBI Taxonomy" id="135666"/>
    <lineage>
        <taxon>Eukaryota</taxon>
        <taxon>Metazoa</taxon>
        <taxon>Ecdysozoa</taxon>
        <taxon>Arthropoda</taxon>
        <taxon>Hexapoda</taxon>
        <taxon>Insecta</taxon>
        <taxon>Pterygota</taxon>
        <taxon>Neoptera</taxon>
        <taxon>Endopterygota</taxon>
        <taxon>Hymenoptera</taxon>
        <taxon>Apocrita</taxon>
        <taxon>Aculeata</taxon>
        <taxon>Apoidea</taxon>
        <taxon>Anthophila</taxon>
        <taxon>Apidae</taxon>
        <taxon>Xylocopa</taxon>
        <taxon>Xylocopa</taxon>
    </lineage>
</organism>
<reference evidence="5 6" key="1">
    <citation type="submission" date="2024-08" db="EMBL/GenBank/DDBJ databases">
        <authorList>
            <person name="Will J Nash"/>
            <person name="Angela Man"/>
            <person name="Seanna McTaggart"/>
            <person name="Kendall Baker"/>
            <person name="Tom Barker"/>
            <person name="Leah Catchpole"/>
            <person name="Alex Durrant"/>
            <person name="Karim Gharbi"/>
            <person name="Naomi Irish"/>
            <person name="Gemy Kaithakottil"/>
            <person name="Debby Ku"/>
            <person name="Aaliyah Providence"/>
            <person name="Felix Shaw"/>
            <person name="David Swarbreck"/>
            <person name="Chris Watkins"/>
            <person name="Ann M. McCartney"/>
            <person name="Giulio Formenti"/>
            <person name="Alice Mouton"/>
            <person name="Noel Vella"/>
            <person name="Bjorn M von Reumont"/>
            <person name="Adriana Vella"/>
            <person name="Wilfried Haerty"/>
        </authorList>
    </citation>
    <scope>NUCLEOTIDE SEQUENCE [LARGE SCALE GENOMIC DNA]</scope>
</reference>
<dbReference type="HAMAP" id="MF_03052">
    <property type="entry name" value="MOC2B"/>
    <property type="match status" value="1"/>
</dbReference>
<evidence type="ECO:0000313" key="6">
    <source>
        <dbReference type="Proteomes" id="UP001642520"/>
    </source>
</evidence>
<name>A0ABP1PG72_XYLVO</name>
<evidence type="ECO:0000256" key="2">
    <source>
        <dbReference type="ARBA" id="ARBA00022679"/>
    </source>
</evidence>
<dbReference type="Gene3D" id="3.90.1170.40">
    <property type="entry name" value="Molybdopterin biosynthesis MoaE subunit"/>
    <property type="match status" value="1"/>
</dbReference>
<accession>A0ABP1PG72</accession>
<evidence type="ECO:0000256" key="3">
    <source>
        <dbReference type="ARBA" id="ARBA00023150"/>
    </source>
</evidence>
<comment type="similarity">
    <text evidence="4">Belongs to the MoaE family. MOCS2B subfamily.</text>
</comment>
<dbReference type="InterPro" id="IPR036563">
    <property type="entry name" value="MoaE_sf"/>
</dbReference>
<keyword evidence="2 4" id="KW-0808">Transferase</keyword>
<dbReference type="EMBL" id="CAXAJV020001300">
    <property type="protein sequence ID" value="CAL7951091.1"/>
    <property type="molecule type" value="Genomic_DNA"/>
</dbReference>
<keyword evidence="1 4" id="KW-0963">Cytoplasm</keyword>
<evidence type="ECO:0000256" key="4">
    <source>
        <dbReference type="HAMAP-Rule" id="MF_03052"/>
    </source>
</evidence>
<dbReference type="InterPro" id="IPR003448">
    <property type="entry name" value="Mopterin_biosynth_MoaE"/>
</dbReference>
<dbReference type="PANTHER" id="PTHR23404">
    <property type="entry name" value="MOLYBDOPTERIN SYNTHASE RELATED"/>
    <property type="match status" value="1"/>
</dbReference>
<comment type="caution">
    <text evidence="5">The sequence shown here is derived from an EMBL/GenBank/DDBJ whole genome shotgun (WGS) entry which is preliminary data.</text>
</comment>
<keyword evidence="3 4" id="KW-0501">Molybdenum cofactor biosynthesis</keyword>
<evidence type="ECO:0000313" key="5">
    <source>
        <dbReference type="EMBL" id="CAL7951091.1"/>
    </source>
</evidence>
<dbReference type="EC" id="2.8.1.12" evidence="4"/>
<dbReference type="Pfam" id="PF02391">
    <property type="entry name" value="MoaE"/>
    <property type="match status" value="1"/>
</dbReference>
<feature type="binding site" evidence="4">
    <location>
        <position position="120"/>
    </location>
    <ligand>
        <name>substrate</name>
    </ligand>
</feature>
<protein>
    <recommendedName>
        <fullName evidence="4">Molybdopterin synthase catalytic subunit</fullName>
        <ecNumber evidence="4">2.8.1.12</ecNumber>
    </recommendedName>
    <alternativeName>
        <fullName evidence="4">Molybdenum cofactor synthesis protein 2 large subunit</fullName>
    </alternativeName>
    <alternativeName>
        <fullName evidence="4">Molybdenum cofactor synthesis protein 2B</fullName>
        <shortName evidence="4">MOCS2B</shortName>
    </alternativeName>
</protein>
<comment type="pathway">
    <text evidence="4">Cofactor biosynthesis; molybdopterin biosynthesis.</text>
</comment>
<sequence length="378" mass="43490">MAIPKDFVKLQQEELNVANIIDLVIAPNCGAVSNFIGITRDNFDNKKVLKLDYEAYKPMALKEMKNICSKIRSQWNVHHIAIYHRLGEVPVSKASVVIAISSPHREVSLKAVEYAINTLKASVPIWKKEVYDTQESQWKENRECAWSNIHNAINLQESEDVTIENETVAEYTGPEEEEEEESRVVIDSNLVQIRATSDELNNRISSFIERKRQQVNIVNIQEFCCHRDQNDDNEDSCARVDAILIRRKDSKSHVKVHRVLNAWGPQMVDQHILHKASASGTVQTSNNYSSVLDERLSTTERILGINRPVPKDVYERLKNIEDRILYLEGISPEYKDLWAEDTSSLKGTFKPVRKRTYSMAELDSKLHELEDKYVKNVK</sequence>
<comment type="subcellular location">
    <subcellularLocation>
        <location evidence="4">Cytoplasm</location>
    </subcellularLocation>
</comment>
<keyword evidence="6" id="KW-1185">Reference proteome</keyword>
<gene>
    <name evidence="4" type="primary">Mocs2</name>
    <name evidence="5" type="ORF">XYLVIOL_LOCUS10363</name>
</gene>
<dbReference type="SUPFAM" id="SSF54690">
    <property type="entry name" value="Molybdopterin synthase subunit MoaE"/>
    <property type="match status" value="1"/>
</dbReference>
<proteinExistence type="inferred from homology"/>
<comment type="miscellaneous">
    <text evidence="4">This protein is produced by a bicistronic gene which also produces the large subunit (MOCS2A).</text>
</comment>